<evidence type="ECO:0000313" key="3">
    <source>
        <dbReference type="Proteomes" id="UP000309885"/>
    </source>
</evidence>
<comment type="caution">
    <text evidence="2">The sequence shown here is derived from an EMBL/GenBank/DDBJ whole genome shotgun (WGS) entry which is preliminary data.</text>
</comment>
<dbReference type="AlphaFoldDB" id="A0A5R8LQ31"/>
<proteinExistence type="predicted"/>
<reference evidence="2 3" key="1">
    <citation type="submission" date="2019-05" db="EMBL/GenBank/DDBJ databases">
        <title>Genome-based reclassification of Lactobacillus casei as Lactobacillus casei subsp. casei. subsp.nov., description of Lactobacillus casei subsp. zeae subsp. nov., and emended description of Lactobacillus casei.</title>
        <authorList>
            <person name="Huang C.-H."/>
        </authorList>
    </citation>
    <scope>NUCLEOTIDE SEQUENCE [LARGE SCALE GENOMIC DNA]</scope>
    <source>
        <strain evidence="2 3">CRBIP24.44</strain>
    </source>
</reference>
<sequence>MARIQKRTYSNDWRVCPLFCFARRNFLELLRRQCQSGVIGGQMGLSCLRSSFASPPPAGRRLRSLARVRTYCLSSFLANATFLDHILTEPGNFGACFSLSFPCGSPSYGKMKQTWRKKGGLHGRQRDGMATRQGD</sequence>
<feature type="region of interest" description="Disordered" evidence="1">
    <location>
        <begin position="116"/>
        <end position="135"/>
    </location>
</feature>
<name>A0A5R8LQ31_LACZE</name>
<gene>
    <name evidence="2" type="ORF">FEI15_07360</name>
</gene>
<dbReference type="Proteomes" id="UP000309885">
    <property type="component" value="Unassembled WGS sequence"/>
</dbReference>
<evidence type="ECO:0000313" key="2">
    <source>
        <dbReference type="EMBL" id="TLF39268.1"/>
    </source>
</evidence>
<feature type="compositionally biased region" description="Basic and acidic residues" evidence="1">
    <location>
        <begin position="124"/>
        <end position="135"/>
    </location>
</feature>
<dbReference type="EMBL" id="VBWO01000006">
    <property type="protein sequence ID" value="TLF39268.1"/>
    <property type="molecule type" value="Genomic_DNA"/>
</dbReference>
<organism evidence="2 3">
    <name type="scientific">Lacticaseibacillus zeae</name>
    <name type="common">Lactobacillus zeae</name>
    <dbReference type="NCBI Taxonomy" id="57037"/>
    <lineage>
        <taxon>Bacteria</taxon>
        <taxon>Bacillati</taxon>
        <taxon>Bacillota</taxon>
        <taxon>Bacilli</taxon>
        <taxon>Lactobacillales</taxon>
        <taxon>Lactobacillaceae</taxon>
        <taxon>Lacticaseibacillus</taxon>
    </lineage>
</organism>
<protein>
    <submittedName>
        <fullName evidence="2">Uncharacterized protein</fullName>
    </submittedName>
</protein>
<evidence type="ECO:0000256" key="1">
    <source>
        <dbReference type="SAM" id="MobiDB-lite"/>
    </source>
</evidence>
<accession>A0A5R8LQ31</accession>